<accession>U7PRA2</accession>
<keyword evidence="6" id="KW-1185">Reference proteome</keyword>
<dbReference type="SUPFAM" id="SSF48403">
    <property type="entry name" value="Ankyrin repeat"/>
    <property type="match status" value="1"/>
</dbReference>
<evidence type="ECO:0000313" key="6">
    <source>
        <dbReference type="Proteomes" id="UP000018087"/>
    </source>
</evidence>
<evidence type="ECO:0008006" key="7">
    <source>
        <dbReference type="Google" id="ProtNLM"/>
    </source>
</evidence>
<dbReference type="Pfam" id="PF13857">
    <property type="entry name" value="Ank_5"/>
    <property type="match status" value="1"/>
</dbReference>
<dbReference type="InterPro" id="IPR036770">
    <property type="entry name" value="Ankyrin_rpt-contain_sf"/>
</dbReference>
<dbReference type="PANTHER" id="PTHR24166:SF48">
    <property type="entry name" value="PROTEIN VAPYRIN"/>
    <property type="match status" value="1"/>
</dbReference>
<keyword evidence="1" id="KW-0677">Repeat</keyword>
<feature type="repeat" description="ANK" evidence="3">
    <location>
        <begin position="722"/>
        <end position="754"/>
    </location>
</feature>
<organism evidence="5 6">
    <name type="scientific">Sporothrix schenckii (strain ATCC 58251 / de Perez 2211183)</name>
    <name type="common">Rose-picker's disease fungus</name>
    <dbReference type="NCBI Taxonomy" id="1391915"/>
    <lineage>
        <taxon>Eukaryota</taxon>
        <taxon>Fungi</taxon>
        <taxon>Dikarya</taxon>
        <taxon>Ascomycota</taxon>
        <taxon>Pezizomycotina</taxon>
        <taxon>Sordariomycetes</taxon>
        <taxon>Sordariomycetidae</taxon>
        <taxon>Ophiostomatales</taxon>
        <taxon>Ophiostomataceae</taxon>
        <taxon>Sporothrix</taxon>
    </lineage>
</organism>
<name>U7PRA2_SPOS1</name>
<evidence type="ECO:0000256" key="3">
    <source>
        <dbReference type="PROSITE-ProRule" id="PRU00023"/>
    </source>
</evidence>
<dbReference type="Proteomes" id="UP000018087">
    <property type="component" value="Unassembled WGS sequence"/>
</dbReference>
<dbReference type="HOGENOM" id="CLU_359871_0_0_1"/>
<dbReference type="AlphaFoldDB" id="U7PRA2"/>
<dbReference type="InterPro" id="IPR050889">
    <property type="entry name" value="Dendritic_Spine_Reg/Scaffold"/>
</dbReference>
<gene>
    <name evidence="5" type="ORF">HMPREF1624_06610</name>
</gene>
<feature type="compositionally biased region" description="Basic residues" evidence="4">
    <location>
        <begin position="769"/>
        <end position="778"/>
    </location>
</feature>
<dbReference type="PANTHER" id="PTHR24166">
    <property type="entry name" value="ROLLING PEBBLES, ISOFORM B"/>
    <property type="match status" value="1"/>
</dbReference>
<evidence type="ECO:0000256" key="1">
    <source>
        <dbReference type="ARBA" id="ARBA00022737"/>
    </source>
</evidence>
<evidence type="ECO:0000256" key="4">
    <source>
        <dbReference type="SAM" id="MobiDB-lite"/>
    </source>
</evidence>
<feature type="compositionally biased region" description="Low complexity" evidence="4">
    <location>
        <begin position="756"/>
        <end position="768"/>
    </location>
</feature>
<dbReference type="SMART" id="SM00248">
    <property type="entry name" value="ANK"/>
    <property type="match status" value="6"/>
</dbReference>
<dbReference type="Gene3D" id="1.25.40.20">
    <property type="entry name" value="Ankyrin repeat-containing domain"/>
    <property type="match status" value="3"/>
</dbReference>
<reference evidence="6" key="1">
    <citation type="journal article" date="2014" name="Genome Announc.">
        <title>Genome sequence of the pathogenic fungus Sporothrix schenckii (ATCC 58251).</title>
        <authorList>
            <person name="Cuomo C.A."/>
            <person name="Rodriguez-Del Valle N."/>
            <person name="Perez-Sanchez L."/>
            <person name="Abouelleil A."/>
            <person name="Goldberg J."/>
            <person name="Young S."/>
            <person name="Zeng Q."/>
            <person name="Birren B.W."/>
        </authorList>
    </citation>
    <scope>NUCLEOTIDE SEQUENCE [LARGE SCALE GENOMIC DNA]</scope>
    <source>
        <strain evidence="6">ATCC 58251 / de Perez 2211183</strain>
    </source>
</reference>
<evidence type="ECO:0000313" key="5">
    <source>
        <dbReference type="EMBL" id="ERS97279.1"/>
    </source>
</evidence>
<keyword evidence="2 3" id="KW-0040">ANK repeat</keyword>
<dbReference type="STRING" id="1391915.U7PRA2"/>
<protein>
    <recommendedName>
        <fullName evidence="7">Ankyrin repeat protein</fullName>
    </recommendedName>
</protein>
<dbReference type="InterPro" id="IPR002110">
    <property type="entry name" value="Ankyrin_rpt"/>
</dbReference>
<sequence length="778" mass="85923">MWYNVTRPFSRASTALKARDAFVSRPVHVSRFRLSSIRAPQSLISHTVHQFHTAAARPAELFSNTGKYDPKVPVRPDQFPILCGPPYVKPDGSWTWDNIQDLMEEVGVLEHIISLDDVLAMREMLRLVGPELFCWHDDIRGGGSPAMVNAARQGRVRILEVLLDSLDASTYEQRKDVKKNYDLEEKYDANTGTVWGTPLTAACLNAHVDVVRLLLARMPEVDINACDNYGYTPLQTVARHARRTIPRADRDRYGVSPAEAVAMDKESERRVEIVRLLLAHSAKKEAPDKGFARIGQTAKEAFDACQSTWTENGFPDLRVLVDRPRRIGNVLIQALVRPTGGDIRLTRMLVDDGGLDVHEGYFSPTATFDGRGDNGVADDVDDEETKLFIDAERRKTPSVLDVGREAAFAINCASIDTIRAEEKRVYGPGQGPDTYLTPLAAAALCRNAAGVAALLETPGADFYSDLVAPCIPANLGALDPKTAAVLAETTAMRPLHAAMIGRVDERVRVPHFREPELYRKTVLLDEAYGVDGRNEIRTRDRLSGASDEPLEHAVDPDTLRVTFDYNITSEAARKAYLDDCVATVQLLTADAAVRAATINATHPHDGMQYTPLQLGARFDRLPMLRVLLDAGADPRPPVPHTSRSVFFSVFASLLRLCSKTGRCNWHCDRMQRRLYHPEVIAIDASIRTAGMTSLLRDLLWLDTGDAKDEAIRLARINEADADGNTALHWAMGYDLPHAQAALLALGARPDARNDAGGVPTQGTPPTTTRRNKRSRSLE</sequence>
<dbReference type="PROSITE" id="PS50088">
    <property type="entry name" value="ANK_REPEAT"/>
    <property type="match status" value="1"/>
</dbReference>
<feature type="region of interest" description="Disordered" evidence="4">
    <location>
        <begin position="751"/>
        <end position="778"/>
    </location>
</feature>
<dbReference type="EMBL" id="KI440848">
    <property type="protein sequence ID" value="ERS97279.1"/>
    <property type="molecule type" value="Genomic_DNA"/>
</dbReference>
<proteinExistence type="predicted"/>
<dbReference type="Pfam" id="PF00023">
    <property type="entry name" value="Ank"/>
    <property type="match status" value="1"/>
</dbReference>
<evidence type="ECO:0000256" key="2">
    <source>
        <dbReference type="ARBA" id="ARBA00023043"/>
    </source>
</evidence>